<comment type="caution">
    <text evidence="10">The sequence shown here is derived from an EMBL/GenBank/DDBJ whole genome shotgun (WGS) entry which is preliminary data.</text>
</comment>
<dbReference type="EMBL" id="VKDB01000010">
    <property type="protein sequence ID" value="TSA84613.1"/>
    <property type="molecule type" value="Genomic_DNA"/>
</dbReference>
<dbReference type="InterPro" id="IPR018163">
    <property type="entry name" value="Thr/Ala-tRNA-synth_IIc_edit"/>
</dbReference>
<dbReference type="GO" id="GO:0006419">
    <property type="term" value="P:alanyl-tRNA aminoacylation"/>
    <property type="evidence" value="ECO:0007669"/>
    <property type="project" value="InterPro"/>
</dbReference>
<dbReference type="InterPro" id="IPR003156">
    <property type="entry name" value="DHHA1_dom"/>
</dbReference>
<dbReference type="Pfam" id="PF02272">
    <property type="entry name" value="DHHA1"/>
    <property type="match status" value="1"/>
</dbReference>
<feature type="domain" description="Alanyl-transfer RNA synthetases family profile" evidence="9">
    <location>
        <begin position="1"/>
        <end position="259"/>
    </location>
</feature>
<dbReference type="InterPro" id="IPR018165">
    <property type="entry name" value="Ala-tRNA-synth_IIc_core"/>
</dbReference>
<dbReference type="RefSeq" id="WP_143720764.1">
    <property type="nucleotide sequence ID" value="NZ_VKDB01000010.1"/>
</dbReference>
<sequence length="407" mass="42976">MILPIPTQPLYYASPSQLHFSALVTEVKGQQVALSATAFYPEGGGQNADTGWLAWNGGEAQILDTQKDKADKTSGVIWHTFSGDTPPVGAEVRGEVDAQSRWRSMQRHSAEHLLAQAFFRLDLSFAVAAVSMRSAECTIDLQGQPTETDARAAETLLRETLGRRQLQLRNIEVPEAELGDYPLRRTTKVSGKVRLVIFEDAPLEGEVGQFFDVSACGGLHVPWAAMALPVAILRTERIKGDLTRVVFVAGEEAAEFLGRTYQASKALAATFSAGPSDLTDRVEALRRAAQEQSVQLAAAQTALIGHDVAAAPAEQIGAVILRVLNITDPALIPMALSATPSGEVLLVTTPSGRVGLGSASGVHVGELLRSAFVKVGGKGGGKPGAAQGQTENVAGVVAAVRELLSQA</sequence>
<keyword evidence="5" id="KW-0067">ATP-binding</keyword>
<dbReference type="InterPro" id="IPR018164">
    <property type="entry name" value="Ala-tRNA-synth_IIc_N"/>
</dbReference>
<dbReference type="GO" id="GO:0002161">
    <property type="term" value="F:aminoacyl-tRNA deacylase activity"/>
    <property type="evidence" value="ECO:0007669"/>
    <property type="project" value="TreeGrafter"/>
</dbReference>
<dbReference type="PANTHER" id="PTHR11777">
    <property type="entry name" value="ALANYL-TRNA SYNTHETASE"/>
    <property type="match status" value="1"/>
</dbReference>
<dbReference type="InterPro" id="IPR050058">
    <property type="entry name" value="Ala-tRNA_ligase"/>
</dbReference>
<comment type="similarity">
    <text evidence="1">Belongs to the class-II aminoacyl-tRNA synthetase family.</text>
</comment>
<keyword evidence="2" id="KW-0820">tRNA-binding</keyword>
<evidence type="ECO:0000256" key="7">
    <source>
        <dbReference type="ARBA" id="ARBA00022917"/>
    </source>
</evidence>
<evidence type="ECO:0000256" key="8">
    <source>
        <dbReference type="ARBA" id="ARBA00023146"/>
    </source>
</evidence>
<protein>
    <submittedName>
        <fullName evidence="10">Alanyl-tRNA editing protein</fullName>
    </submittedName>
</protein>
<dbReference type="OrthoDB" id="9812949at2"/>
<keyword evidence="3" id="KW-0436">Ligase</keyword>
<evidence type="ECO:0000256" key="6">
    <source>
        <dbReference type="ARBA" id="ARBA00022884"/>
    </source>
</evidence>
<dbReference type="GO" id="GO:0005829">
    <property type="term" value="C:cytosol"/>
    <property type="evidence" value="ECO:0007669"/>
    <property type="project" value="TreeGrafter"/>
</dbReference>
<proteinExistence type="inferred from homology"/>
<dbReference type="SUPFAM" id="SSF55186">
    <property type="entry name" value="ThrRS/AlaRS common domain"/>
    <property type="match status" value="1"/>
</dbReference>
<keyword evidence="8" id="KW-0030">Aminoacyl-tRNA synthetase</keyword>
<dbReference type="Gene3D" id="3.30.980.10">
    <property type="entry name" value="Threonyl-trna Synthetase, Chain A, domain 2"/>
    <property type="match status" value="1"/>
</dbReference>
<dbReference type="InterPro" id="IPR009000">
    <property type="entry name" value="Transl_B-barrel_sf"/>
</dbReference>
<dbReference type="Pfam" id="PF01411">
    <property type="entry name" value="tRNA-synt_2c"/>
    <property type="match status" value="1"/>
</dbReference>
<reference evidence="10 11" key="1">
    <citation type="submission" date="2019-07" db="EMBL/GenBank/DDBJ databases">
        <title>Deinococcus detaillus sp. nov., isolated from humus soil in Antarctica.</title>
        <authorList>
            <person name="Zhang K."/>
        </authorList>
    </citation>
    <scope>NUCLEOTIDE SEQUENCE [LARGE SCALE GENOMIC DNA]</scope>
    <source>
        <strain evidence="10 11">H1</strain>
    </source>
</reference>
<evidence type="ECO:0000256" key="4">
    <source>
        <dbReference type="ARBA" id="ARBA00022741"/>
    </source>
</evidence>
<dbReference type="GO" id="GO:0000049">
    <property type="term" value="F:tRNA binding"/>
    <property type="evidence" value="ECO:0007669"/>
    <property type="project" value="UniProtKB-KW"/>
</dbReference>
<dbReference type="SUPFAM" id="SSF50447">
    <property type="entry name" value="Translation proteins"/>
    <property type="match status" value="1"/>
</dbReference>
<dbReference type="InterPro" id="IPR012947">
    <property type="entry name" value="tRNA_SAD"/>
</dbReference>
<evidence type="ECO:0000259" key="9">
    <source>
        <dbReference type="PROSITE" id="PS50860"/>
    </source>
</evidence>
<keyword evidence="7" id="KW-0648">Protein biosynthesis</keyword>
<dbReference type="PROSITE" id="PS50860">
    <property type="entry name" value="AA_TRNA_LIGASE_II_ALA"/>
    <property type="match status" value="1"/>
</dbReference>
<keyword evidence="11" id="KW-1185">Reference proteome</keyword>
<evidence type="ECO:0000313" key="11">
    <source>
        <dbReference type="Proteomes" id="UP000316092"/>
    </source>
</evidence>
<keyword evidence="4" id="KW-0547">Nucleotide-binding</keyword>
<evidence type="ECO:0000256" key="5">
    <source>
        <dbReference type="ARBA" id="ARBA00022840"/>
    </source>
</evidence>
<evidence type="ECO:0000256" key="3">
    <source>
        <dbReference type="ARBA" id="ARBA00022598"/>
    </source>
</evidence>
<keyword evidence="6" id="KW-0694">RNA-binding</keyword>
<dbReference type="GO" id="GO:0005524">
    <property type="term" value="F:ATP binding"/>
    <property type="evidence" value="ECO:0007669"/>
    <property type="project" value="UniProtKB-KW"/>
</dbReference>
<gene>
    <name evidence="10" type="ORF">FNU79_10270</name>
</gene>
<dbReference type="Proteomes" id="UP000316092">
    <property type="component" value="Unassembled WGS sequence"/>
</dbReference>
<organism evidence="10 11">
    <name type="scientific">Deinococcus detaillensis</name>
    <dbReference type="NCBI Taxonomy" id="2592048"/>
    <lineage>
        <taxon>Bacteria</taxon>
        <taxon>Thermotogati</taxon>
        <taxon>Deinococcota</taxon>
        <taxon>Deinococci</taxon>
        <taxon>Deinococcales</taxon>
        <taxon>Deinococcaceae</taxon>
        <taxon>Deinococcus</taxon>
    </lineage>
</organism>
<evidence type="ECO:0000313" key="10">
    <source>
        <dbReference type="EMBL" id="TSA84613.1"/>
    </source>
</evidence>
<name>A0A553UWM6_9DEIO</name>
<accession>A0A553UWM6</accession>
<evidence type="ECO:0000256" key="2">
    <source>
        <dbReference type="ARBA" id="ARBA00022555"/>
    </source>
</evidence>
<dbReference type="Gene3D" id="2.40.30.130">
    <property type="match status" value="1"/>
</dbReference>
<evidence type="ECO:0000256" key="1">
    <source>
        <dbReference type="ARBA" id="ARBA00008226"/>
    </source>
</evidence>
<dbReference type="Gene3D" id="3.10.310.40">
    <property type="match status" value="1"/>
</dbReference>
<dbReference type="AlphaFoldDB" id="A0A553UWM6"/>
<dbReference type="PANTHER" id="PTHR11777:SF9">
    <property type="entry name" value="ALANINE--TRNA LIGASE, CYTOPLASMIC"/>
    <property type="match status" value="1"/>
</dbReference>
<dbReference type="GO" id="GO:0004813">
    <property type="term" value="F:alanine-tRNA ligase activity"/>
    <property type="evidence" value="ECO:0007669"/>
    <property type="project" value="InterPro"/>
</dbReference>
<dbReference type="SMART" id="SM00863">
    <property type="entry name" value="tRNA_SAD"/>
    <property type="match status" value="1"/>
</dbReference>